<evidence type="ECO:0000256" key="17">
    <source>
        <dbReference type="SAM" id="Phobius"/>
    </source>
</evidence>
<keyword evidence="6 17" id="KW-0812">Transmembrane</keyword>
<dbReference type="EMBL" id="AF007831">
    <property type="protein sequence ID" value="AAB64293.1"/>
    <property type="molecule type" value="Genomic_DNA"/>
</dbReference>
<evidence type="ECO:0000256" key="13">
    <source>
        <dbReference type="ARBA" id="ARBA00023046"/>
    </source>
</evidence>
<comment type="subcellular location">
    <subcellularLocation>
        <location evidence="1">Virion membrane</location>
        <topology evidence="1">Single-pass type I membrane protein</topology>
    </subcellularLocation>
</comment>
<keyword evidence="10" id="KW-0261">Viral envelope protein</keyword>
<evidence type="ECO:0000256" key="9">
    <source>
        <dbReference type="ARBA" id="ARBA00022870"/>
    </source>
</evidence>
<evidence type="ECO:0000259" key="18">
    <source>
        <dbReference type="Pfam" id="PF17488"/>
    </source>
</evidence>
<protein>
    <submittedName>
        <fullName evidence="19">Glycoprotein H</fullName>
    </submittedName>
</protein>
<evidence type="ECO:0000256" key="5">
    <source>
        <dbReference type="ARBA" id="ARBA00022595"/>
    </source>
</evidence>
<feature type="transmembrane region" description="Helical" evidence="17">
    <location>
        <begin position="664"/>
        <end position="687"/>
    </location>
</feature>
<evidence type="ECO:0000256" key="15">
    <source>
        <dbReference type="ARBA" id="ARBA00023180"/>
    </source>
</evidence>
<organism evidence="19">
    <name type="scientific">Human betaherpesvirus 7</name>
    <dbReference type="NCBI Taxonomy" id="10372"/>
    <lineage>
        <taxon>Viruses</taxon>
        <taxon>Duplodnaviria</taxon>
        <taxon>Heunggongvirae</taxon>
        <taxon>Peploviricota</taxon>
        <taxon>Herviviricetes</taxon>
        <taxon>Herpesvirales</taxon>
        <taxon>Orthoherpesviridae</taxon>
        <taxon>Betaherpesvirinae</taxon>
        <taxon>Roseolovirus</taxon>
        <taxon>Roseolovirus humanbeta7</taxon>
    </lineage>
</organism>
<accession>O39990</accession>
<evidence type="ECO:0000256" key="1">
    <source>
        <dbReference type="ARBA" id="ARBA00004563"/>
    </source>
</evidence>
<keyword evidence="3" id="KW-1032">Host cell membrane</keyword>
<evidence type="ECO:0000256" key="12">
    <source>
        <dbReference type="ARBA" id="ARBA00022989"/>
    </source>
</evidence>
<evidence type="ECO:0000256" key="16">
    <source>
        <dbReference type="ARBA" id="ARBA00023296"/>
    </source>
</evidence>
<evidence type="ECO:0000256" key="10">
    <source>
        <dbReference type="ARBA" id="ARBA00022879"/>
    </source>
</evidence>
<evidence type="ECO:0000256" key="7">
    <source>
        <dbReference type="ARBA" id="ARBA00022729"/>
    </source>
</evidence>
<reference evidence="19" key="1">
    <citation type="journal article" date="1997" name="Intervirology">
        <title>Identification of envelope glycoproteins H and B homologues of human herpesvirus 7.</title>
        <authorList>
            <person name="Secchiero P."/>
            <person name="Berneman Z.N."/>
            <person name="Sun D."/>
            <person name="Nicholas J."/>
            <person name="Reitz M.S. Jr"/>
        </authorList>
    </citation>
    <scope>NUCLEOTIDE SEQUENCE</scope>
    <source>
        <strain evidence="19">JI</strain>
    </source>
</reference>
<name>O39990_9BETA</name>
<sequence>MYFYINSLLLIVSINGWKHWNILNSSICVNEKTNQTIIQPGLITFNFHDYNETRVYQIPKCLFGYTFVSNLFDSVNFDESFDQYKHRITRFFNPSTEKAVKIYAQKFQTNIKPVSHTKTITVSFLPLFYEKDVYFANVSEIRKLYYNQYICTLSNGLTDYLFPITERCVMRHYNYLNTVFMLALTPSFFIISVETGMDDVVFIFGNVSRIFFKAPFRKSSFIYRQTVSDDLLLITKKTTIERFYPFLKIDFLDNIWKQNYDISFLIAKFNKLATVYIMEGFCGKPVNKDTFHLMFLFGLTHFLYSTRGDGLLPLLEILNTHQSIITMGRFLEKCFKMTKSHLLYPEMEKLQNFQLVDYSYITSDLTIPISAKLAFLSLADGRIVTVPQNKWKEIENNIETLYEKHKLFTNLTQPECANLFLLSEIGNSLVFQEKIKRKIHVLLASLCNPLEMYFWTHMLDNVMDIETMFSPCATATRKDLTQRVVNNILSYKNLDAYTNKVMNTLSVYRKKRLDMFKSISCVSNEQAAFLTLPNITYTISLKYILAGTSFSVTSTVISTTIIITVVPLNSTCTPTNYKYSVKNIKPIYNISSHDCVFCESLVVEYDDIDGIIQFVYIMDDKQLLKLIDPDTNFIDVNPRTHYLLFLRNGSVFEITALDLKSSQVSIMLVLLYLIIIIIVLFGIYHVFRLF</sequence>
<keyword evidence="12 17" id="KW-1133">Transmembrane helix</keyword>
<keyword evidence="11" id="KW-0730">Sialic acid</keyword>
<keyword evidence="4" id="KW-1169">Fusion of virus membrane with host cell membrane</keyword>
<keyword evidence="13" id="KW-1039">Host endosome</keyword>
<evidence type="ECO:0000256" key="2">
    <source>
        <dbReference type="ARBA" id="ARBA00022506"/>
    </source>
</evidence>
<evidence type="ECO:0000256" key="6">
    <source>
        <dbReference type="ARBA" id="ARBA00022692"/>
    </source>
</evidence>
<dbReference type="HAMAP" id="MF_04033">
    <property type="entry name" value="HSV_GH"/>
    <property type="match status" value="1"/>
</dbReference>
<keyword evidence="8" id="KW-0946">Virion</keyword>
<dbReference type="Gene3D" id="2.60.40.3190">
    <property type="entry name" value="Herpesvirus glycoprotein H, C-terminal domain"/>
    <property type="match status" value="1"/>
</dbReference>
<evidence type="ECO:0000256" key="8">
    <source>
        <dbReference type="ARBA" id="ARBA00022844"/>
    </source>
</evidence>
<keyword evidence="5" id="KW-1162">Viral penetration into host cytoplasm</keyword>
<keyword evidence="9" id="KW-1043">Host membrane</keyword>
<dbReference type="InterPro" id="IPR035305">
    <property type="entry name" value="Herpes_glycoH_C"/>
</dbReference>
<evidence type="ECO:0000256" key="11">
    <source>
        <dbReference type="ARBA" id="ARBA00022981"/>
    </source>
</evidence>
<evidence type="ECO:0000256" key="4">
    <source>
        <dbReference type="ARBA" id="ARBA00022521"/>
    </source>
</evidence>
<dbReference type="InterPro" id="IPR038172">
    <property type="entry name" value="Herpes_glycoH_C_sf"/>
</dbReference>
<keyword evidence="15" id="KW-0325">Glycoprotein</keyword>
<proteinExistence type="inferred from homology"/>
<evidence type="ECO:0000313" key="19">
    <source>
        <dbReference type="EMBL" id="AAB64293.1"/>
    </source>
</evidence>
<keyword evidence="2" id="KW-1168">Fusion of virus membrane with host membrane</keyword>
<dbReference type="GO" id="GO:0019064">
    <property type="term" value="P:fusion of virus membrane with host plasma membrane"/>
    <property type="evidence" value="ECO:0007669"/>
    <property type="project" value="UniProtKB-KW"/>
</dbReference>
<dbReference type="GO" id="GO:0019031">
    <property type="term" value="C:viral envelope"/>
    <property type="evidence" value="ECO:0007669"/>
    <property type="project" value="UniProtKB-KW"/>
</dbReference>
<keyword evidence="7" id="KW-0732">Signal</keyword>
<evidence type="ECO:0000256" key="14">
    <source>
        <dbReference type="ARBA" id="ARBA00023136"/>
    </source>
</evidence>
<dbReference type="GO" id="GO:0055036">
    <property type="term" value="C:virion membrane"/>
    <property type="evidence" value="ECO:0007669"/>
    <property type="project" value="UniProtKB-SubCell"/>
</dbReference>
<evidence type="ECO:0000256" key="3">
    <source>
        <dbReference type="ARBA" id="ARBA00022511"/>
    </source>
</evidence>
<dbReference type="Pfam" id="PF17488">
    <property type="entry name" value="Herpes_glycoH_C"/>
    <property type="match status" value="1"/>
</dbReference>
<feature type="domain" description="Herpesvirus glycoprotein H C-terminal" evidence="18">
    <location>
        <begin position="519"/>
        <end position="655"/>
    </location>
</feature>
<keyword evidence="16" id="KW-1160">Virus entry into host cell</keyword>
<dbReference type="InterPro" id="IPR003493">
    <property type="entry name" value="Herpes_gH"/>
</dbReference>
<dbReference type="GO" id="GO:0046718">
    <property type="term" value="P:symbiont entry into host cell"/>
    <property type="evidence" value="ECO:0007669"/>
    <property type="project" value="UniProtKB-KW"/>
</dbReference>
<keyword evidence="14 17" id="KW-0472">Membrane</keyword>
<dbReference type="Pfam" id="PF02489">
    <property type="entry name" value="Herpes_glycop_H"/>
    <property type="match status" value="1"/>
</dbReference>